<dbReference type="Proteomes" id="UP000598174">
    <property type="component" value="Unassembled WGS sequence"/>
</dbReference>
<name>A0A919JBN1_9ACTN</name>
<keyword evidence="2" id="KW-1185">Reference proteome</keyword>
<dbReference type="RefSeq" id="WP_203820596.1">
    <property type="nucleotide sequence ID" value="NZ_BAAABP010000015.1"/>
</dbReference>
<sequence>MLLRLERVEAQHDVTVLDATETFVISKDVDEPDRDGTNPIMTTNDGTAFISLVPRGSCTAG</sequence>
<gene>
    <name evidence="1" type="ORF">Afe05nite_60210</name>
</gene>
<proteinExistence type="predicted"/>
<accession>A0A919JBN1</accession>
<reference evidence="1" key="1">
    <citation type="submission" date="2021-01" db="EMBL/GenBank/DDBJ databases">
        <title>Whole genome shotgun sequence of Actinoplanes ferrugineus NBRC 15555.</title>
        <authorList>
            <person name="Komaki H."/>
            <person name="Tamura T."/>
        </authorList>
    </citation>
    <scope>NUCLEOTIDE SEQUENCE</scope>
    <source>
        <strain evidence="1">NBRC 15555</strain>
    </source>
</reference>
<dbReference type="AlphaFoldDB" id="A0A919JBN1"/>
<dbReference type="EMBL" id="BOMM01000052">
    <property type="protein sequence ID" value="GIE14181.1"/>
    <property type="molecule type" value="Genomic_DNA"/>
</dbReference>
<protein>
    <submittedName>
        <fullName evidence="1">Uncharacterized protein</fullName>
    </submittedName>
</protein>
<organism evidence="1 2">
    <name type="scientific">Paractinoplanes ferrugineus</name>
    <dbReference type="NCBI Taxonomy" id="113564"/>
    <lineage>
        <taxon>Bacteria</taxon>
        <taxon>Bacillati</taxon>
        <taxon>Actinomycetota</taxon>
        <taxon>Actinomycetes</taxon>
        <taxon>Micromonosporales</taxon>
        <taxon>Micromonosporaceae</taxon>
        <taxon>Paractinoplanes</taxon>
    </lineage>
</organism>
<evidence type="ECO:0000313" key="2">
    <source>
        <dbReference type="Proteomes" id="UP000598174"/>
    </source>
</evidence>
<comment type="caution">
    <text evidence="1">The sequence shown here is derived from an EMBL/GenBank/DDBJ whole genome shotgun (WGS) entry which is preliminary data.</text>
</comment>
<evidence type="ECO:0000313" key="1">
    <source>
        <dbReference type="EMBL" id="GIE14181.1"/>
    </source>
</evidence>